<gene>
    <name evidence="2" type="ORF">AUC70_12590</name>
</gene>
<dbReference type="EMBL" id="LPWE01000014">
    <property type="protein sequence ID" value="ODR93666.1"/>
    <property type="molecule type" value="Genomic_DNA"/>
</dbReference>
<feature type="transmembrane region" description="Helical" evidence="1">
    <location>
        <begin position="5"/>
        <end position="22"/>
    </location>
</feature>
<evidence type="ECO:0008006" key="4">
    <source>
        <dbReference type="Google" id="ProtNLM"/>
    </source>
</evidence>
<proteinExistence type="predicted"/>
<protein>
    <recommendedName>
        <fullName evidence="4">Polysaccharide biosynthesis protein C-terminal domain-containing protein</fullName>
    </recommendedName>
</protein>
<comment type="caution">
    <text evidence="2">The sequence shown here is derived from an EMBL/GenBank/DDBJ whole genome shotgun (WGS) entry which is preliminary data.</text>
</comment>
<feature type="transmembrane region" description="Helical" evidence="1">
    <location>
        <begin position="156"/>
        <end position="178"/>
    </location>
</feature>
<organism evidence="2 3">
    <name type="scientific">Methyloceanibacter stevinii</name>
    <dbReference type="NCBI Taxonomy" id="1774970"/>
    <lineage>
        <taxon>Bacteria</taxon>
        <taxon>Pseudomonadati</taxon>
        <taxon>Pseudomonadota</taxon>
        <taxon>Alphaproteobacteria</taxon>
        <taxon>Hyphomicrobiales</taxon>
        <taxon>Hyphomicrobiaceae</taxon>
        <taxon>Methyloceanibacter</taxon>
    </lineage>
</organism>
<feature type="transmembrane region" description="Helical" evidence="1">
    <location>
        <begin position="72"/>
        <end position="92"/>
    </location>
</feature>
<dbReference type="Proteomes" id="UP000094172">
    <property type="component" value="Unassembled WGS sequence"/>
</dbReference>
<keyword evidence="1" id="KW-0472">Membrane</keyword>
<name>A0A1E3VL36_9HYPH</name>
<reference evidence="2 3" key="1">
    <citation type="journal article" date="2016" name="Environ. Microbiol.">
        <title>New Methyloceanibacter diversity from North Sea sediments includes methanotroph containing solely the soluble methane monooxygenase.</title>
        <authorList>
            <person name="Vekeman B."/>
            <person name="Kerckhof F.M."/>
            <person name="Cremers G."/>
            <person name="de Vos P."/>
            <person name="Vandamme P."/>
            <person name="Boon N."/>
            <person name="Op den Camp H.J."/>
            <person name="Heylen K."/>
        </authorList>
    </citation>
    <scope>NUCLEOTIDE SEQUENCE [LARGE SCALE GENOMIC DNA]</scope>
    <source>
        <strain evidence="2 3">R-67176</strain>
    </source>
</reference>
<evidence type="ECO:0000313" key="3">
    <source>
        <dbReference type="Proteomes" id="UP000094172"/>
    </source>
</evidence>
<keyword evidence="3" id="KW-1185">Reference proteome</keyword>
<dbReference type="STRING" id="1774970.AUC70_12590"/>
<feature type="transmembrane region" description="Helical" evidence="1">
    <location>
        <begin position="129"/>
        <end position="150"/>
    </location>
</feature>
<sequence length="207" mass="22023">MGEAFLAYTALTTFVIAFIMRFDQLVFGVLFGADVATAIEPVLFAILVANAMAIYRSYYFEQASHLTESSNVFLLTAVLGFAVLVVSSLLLIPSYGMLGAALGVLLGHVAGCLVYAIAWRKRFIMKLPYLRSAIIAGVAGGTYVLTGWIMQIGSGGVLATIASVALFAATSIGVARAFNILSLNDLAAGALVMMRRKLTQRRSPEAN</sequence>
<feature type="transmembrane region" description="Helical" evidence="1">
    <location>
        <begin position="98"/>
        <end position="117"/>
    </location>
</feature>
<dbReference type="RefSeq" id="WP_069445732.1">
    <property type="nucleotide sequence ID" value="NZ_LPWE01000014.1"/>
</dbReference>
<evidence type="ECO:0000313" key="2">
    <source>
        <dbReference type="EMBL" id="ODR93666.1"/>
    </source>
</evidence>
<dbReference type="AlphaFoldDB" id="A0A1E3VL36"/>
<keyword evidence="1" id="KW-1133">Transmembrane helix</keyword>
<accession>A0A1E3VL36</accession>
<evidence type="ECO:0000256" key="1">
    <source>
        <dbReference type="SAM" id="Phobius"/>
    </source>
</evidence>
<keyword evidence="1" id="KW-0812">Transmembrane</keyword>